<evidence type="ECO:0000313" key="4">
    <source>
        <dbReference type="RefSeq" id="XP_019623510.1"/>
    </source>
</evidence>
<evidence type="ECO:0000256" key="2">
    <source>
        <dbReference type="SAM" id="Phobius"/>
    </source>
</evidence>
<organism evidence="3 4">
    <name type="scientific">Branchiostoma belcheri</name>
    <name type="common">Amphioxus</name>
    <dbReference type="NCBI Taxonomy" id="7741"/>
    <lineage>
        <taxon>Eukaryota</taxon>
        <taxon>Metazoa</taxon>
        <taxon>Chordata</taxon>
        <taxon>Cephalochordata</taxon>
        <taxon>Leptocardii</taxon>
        <taxon>Amphioxiformes</taxon>
        <taxon>Branchiostomatidae</taxon>
        <taxon>Branchiostoma</taxon>
    </lineage>
</organism>
<dbReference type="PANTHER" id="PTHR21562:SF67">
    <property type="entry name" value="PECTIN ACETYLESTERASE"/>
    <property type="match status" value="1"/>
</dbReference>
<feature type="transmembrane region" description="Helical" evidence="2">
    <location>
        <begin position="28"/>
        <end position="46"/>
    </location>
</feature>
<dbReference type="RefSeq" id="XP_019623510.1">
    <property type="nucleotide sequence ID" value="XM_019767951.1"/>
</dbReference>
<keyword evidence="3" id="KW-1185">Reference proteome</keyword>
<proteinExistence type="inferred from homology"/>
<evidence type="ECO:0000313" key="3">
    <source>
        <dbReference type="Proteomes" id="UP000515135"/>
    </source>
</evidence>
<evidence type="ECO:0000256" key="1">
    <source>
        <dbReference type="ARBA" id="ARBA00010213"/>
    </source>
</evidence>
<dbReference type="GO" id="GO:0016787">
    <property type="term" value="F:hydrolase activity"/>
    <property type="evidence" value="ECO:0007669"/>
    <property type="project" value="InterPro"/>
</dbReference>
<dbReference type="KEGG" id="bbel:109469435"/>
<dbReference type="PANTHER" id="PTHR21562">
    <property type="entry name" value="NOTUM-RELATED"/>
    <property type="match status" value="1"/>
</dbReference>
<sequence>MQSDSVETLEDVPAIIYIMKRLKTKRKLLKILVATMCFLGAAQVAFRCQKTSNQDEEKSASRLEVVQKWSPFHVIRNQLNSSLVANSSADRDERPQMQLRLLSTHAANQTGAFCLDGSAPGYYFQPGVAAGLRKWVIYLPGGEACFTLEACRKRTLQTKGLGPGTTRKLANTTKGHALRSADKTINPEFWDWNMVEAVYCDGFFFSGDRADVVVHSGRRLYFRGKRILHAIVADLLTRGLAQATDVIFHGFSAGAVAVLRHASWFREQLPLTVNFRVFAASAAFPMLRSVRTGRFFNETTLFPAVIMHHAARSVPKACLQEADPSGLTLKCHEPFGLLQYQSAPLFVAGYVYDAWMLDNSLEARCTPKTCRGASEREGLKNLSREISETLPGLLKPQDGMFIVNCKKHFIITEHNTWTAGVTVQGVTAAKAFTDWFYGRGNSHRHMDCVTFQCYPNPTCTKARL</sequence>
<name>A0A6P4Y3E7_BRABE</name>
<comment type="similarity">
    <text evidence="1">Belongs to the pectinacetylesterase family. Notum subfamily.</text>
</comment>
<dbReference type="Pfam" id="PF03283">
    <property type="entry name" value="PAE"/>
    <property type="match status" value="1"/>
</dbReference>
<dbReference type="Proteomes" id="UP000515135">
    <property type="component" value="Unplaced"/>
</dbReference>
<dbReference type="AlphaFoldDB" id="A0A6P4Y3E7"/>
<dbReference type="InterPro" id="IPR004963">
    <property type="entry name" value="PAE/NOTUM"/>
</dbReference>
<keyword evidence="2" id="KW-0472">Membrane</keyword>
<protein>
    <submittedName>
        <fullName evidence="4">Pectin acetylesterase 11-like isoform X1</fullName>
    </submittedName>
</protein>
<accession>A0A6P4Y3E7</accession>
<keyword evidence="2" id="KW-0812">Transmembrane</keyword>
<dbReference type="GeneID" id="109469435"/>
<reference evidence="4" key="1">
    <citation type="submission" date="2025-08" db="UniProtKB">
        <authorList>
            <consortium name="RefSeq"/>
        </authorList>
    </citation>
    <scope>IDENTIFICATION</scope>
    <source>
        <tissue evidence="4">Gonad</tissue>
    </source>
</reference>
<dbReference type="OrthoDB" id="2015280at2759"/>
<gene>
    <name evidence="4" type="primary">LOC109469435</name>
</gene>
<keyword evidence="2" id="KW-1133">Transmembrane helix</keyword>